<protein>
    <recommendedName>
        <fullName evidence="3">HIT domain-containing protein</fullName>
    </recommendedName>
</protein>
<evidence type="ECO:0000313" key="2">
    <source>
        <dbReference type="Proteomes" id="UP000663828"/>
    </source>
</evidence>
<name>A0A815XF11_ADIRI</name>
<dbReference type="Gene3D" id="3.30.428.10">
    <property type="entry name" value="HIT-like"/>
    <property type="match status" value="1"/>
</dbReference>
<dbReference type="EMBL" id="CAJNOR010005316">
    <property type="protein sequence ID" value="CAF1556660.1"/>
    <property type="molecule type" value="Genomic_DNA"/>
</dbReference>
<sequence length="234" mass="27536">MTSQTIPTEWLNPRKQSNEWIFSCATSLDDLVQSNRAASYFRQLVTLLETDNHILNYHLEIRHQFIDTNRFEVIIYFDEADRVTNPSPTPVCISCEPTNELSKVSLISEQQHTRAWLDAHAREKLILTPIRHVERLSELIDDNGEMEAFWRDAVELIQQECDQLDDFYPILILNHGTYRNHAHLHLKMTFSKQIWNNTIARRYSNQISQIKQLLSSPTLVQDCFGHLRNKPKRH</sequence>
<dbReference type="Proteomes" id="UP000663828">
    <property type="component" value="Unassembled WGS sequence"/>
</dbReference>
<proteinExistence type="predicted"/>
<accession>A0A815XF11</accession>
<evidence type="ECO:0000313" key="1">
    <source>
        <dbReference type="EMBL" id="CAF1556660.1"/>
    </source>
</evidence>
<gene>
    <name evidence="1" type="ORF">XAT740_LOCUS43302</name>
</gene>
<dbReference type="AlphaFoldDB" id="A0A815XF11"/>
<reference evidence="1" key="1">
    <citation type="submission" date="2021-02" db="EMBL/GenBank/DDBJ databases">
        <authorList>
            <person name="Nowell W R."/>
        </authorList>
    </citation>
    <scope>NUCLEOTIDE SEQUENCE</scope>
</reference>
<evidence type="ECO:0008006" key="3">
    <source>
        <dbReference type="Google" id="ProtNLM"/>
    </source>
</evidence>
<dbReference type="InterPro" id="IPR036265">
    <property type="entry name" value="HIT-like_sf"/>
</dbReference>
<comment type="caution">
    <text evidence="1">The sequence shown here is derived from an EMBL/GenBank/DDBJ whole genome shotgun (WGS) entry which is preliminary data.</text>
</comment>
<keyword evidence="2" id="KW-1185">Reference proteome</keyword>
<organism evidence="1 2">
    <name type="scientific">Adineta ricciae</name>
    <name type="common">Rotifer</name>
    <dbReference type="NCBI Taxonomy" id="249248"/>
    <lineage>
        <taxon>Eukaryota</taxon>
        <taxon>Metazoa</taxon>
        <taxon>Spiralia</taxon>
        <taxon>Gnathifera</taxon>
        <taxon>Rotifera</taxon>
        <taxon>Eurotatoria</taxon>
        <taxon>Bdelloidea</taxon>
        <taxon>Adinetida</taxon>
        <taxon>Adinetidae</taxon>
        <taxon>Adineta</taxon>
    </lineage>
</organism>